<reference evidence="4 5" key="1">
    <citation type="submission" date="2023-05" db="EMBL/GenBank/DDBJ databases">
        <title>Sequencing and Assembly of Streptomyces sp. NP73.</title>
        <authorList>
            <person name="Konwar A.N."/>
            <person name="Saikia K."/>
            <person name="Thakur D."/>
        </authorList>
    </citation>
    <scope>NUCLEOTIDE SEQUENCE [LARGE SCALE GENOMIC DNA]</scope>
    <source>
        <strain evidence="4 5">NP73</strain>
    </source>
</reference>
<dbReference type="RefSeq" id="WP_285341873.1">
    <property type="nucleotide sequence ID" value="NZ_JASITI010000011.1"/>
</dbReference>
<keyword evidence="2" id="KW-0472">Membrane</keyword>
<dbReference type="InterPro" id="IPR012495">
    <property type="entry name" value="TadE-like_dom"/>
</dbReference>
<evidence type="ECO:0000256" key="2">
    <source>
        <dbReference type="SAM" id="Phobius"/>
    </source>
</evidence>
<feature type="compositionally biased region" description="Low complexity" evidence="1">
    <location>
        <begin position="8"/>
        <end position="29"/>
    </location>
</feature>
<evidence type="ECO:0000313" key="5">
    <source>
        <dbReference type="Proteomes" id="UP001223390"/>
    </source>
</evidence>
<keyword evidence="2" id="KW-1133">Transmembrane helix</keyword>
<feature type="region of interest" description="Disordered" evidence="1">
    <location>
        <begin position="1"/>
        <end position="32"/>
    </location>
</feature>
<feature type="transmembrane region" description="Helical" evidence="2">
    <location>
        <begin position="39"/>
        <end position="65"/>
    </location>
</feature>
<keyword evidence="5" id="KW-1185">Reference proteome</keyword>
<gene>
    <name evidence="4" type="ORF">QEZ40_000783</name>
</gene>
<evidence type="ECO:0000259" key="3">
    <source>
        <dbReference type="Pfam" id="PF07811"/>
    </source>
</evidence>
<accession>A0ABT7GSS2</accession>
<feature type="domain" description="TadE-like" evidence="3">
    <location>
        <begin position="37"/>
        <end position="79"/>
    </location>
</feature>
<proteinExistence type="predicted"/>
<sequence length="149" mass="14968">MPRHCDQRPGPGLVPGGTPAPGTGGPAARAGRRGDRGQVALEYIGFVPILLFVALCGIQLGWIAYVHEQADTAARTAARVEARKGSGGAAAGRAAVRGGLTADVAISKSDDAVTATVTIPINAIVPGLSVEPARATAVMPNDDPTGARP</sequence>
<keyword evidence="2" id="KW-0812">Transmembrane</keyword>
<dbReference type="Pfam" id="PF07811">
    <property type="entry name" value="TadE"/>
    <property type="match status" value="1"/>
</dbReference>
<evidence type="ECO:0000256" key="1">
    <source>
        <dbReference type="SAM" id="MobiDB-lite"/>
    </source>
</evidence>
<organism evidence="4 5">
    <name type="scientific">Streptomyces katrae</name>
    <dbReference type="NCBI Taxonomy" id="68223"/>
    <lineage>
        <taxon>Bacteria</taxon>
        <taxon>Bacillati</taxon>
        <taxon>Actinomycetota</taxon>
        <taxon>Actinomycetes</taxon>
        <taxon>Kitasatosporales</taxon>
        <taxon>Streptomycetaceae</taxon>
        <taxon>Streptomyces</taxon>
    </lineage>
</organism>
<evidence type="ECO:0000313" key="4">
    <source>
        <dbReference type="EMBL" id="MDK9496334.1"/>
    </source>
</evidence>
<protein>
    <submittedName>
        <fullName evidence="4">TadE/TadG family type IV pilus assembly protein</fullName>
    </submittedName>
</protein>
<comment type="caution">
    <text evidence="4">The sequence shown here is derived from an EMBL/GenBank/DDBJ whole genome shotgun (WGS) entry which is preliminary data.</text>
</comment>
<dbReference type="Proteomes" id="UP001223390">
    <property type="component" value="Unassembled WGS sequence"/>
</dbReference>
<dbReference type="EMBL" id="JASITI010000011">
    <property type="protein sequence ID" value="MDK9496334.1"/>
    <property type="molecule type" value="Genomic_DNA"/>
</dbReference>
<name>A0ABT7GSS2_9ACTN</name>